<dbReference type="PANTHER" id="PTHR42800">
    <property type="entry name" value="EXOINULINASE INUD (AFU_ORTHOLOGUE AFUA_5G00480)"/>
    <property type="match status" value="1"/>
</dbReference>
<feature type="domain" description="Glycosyl hydrolase family 32 C-terminal" evidence="7">
    <location>
        <begin position="390"/>
        <end position="521"/>
    </location>
</feature>
<evidence type="ECO:0000256" key="4">
    <source>
        <dbReference type="RuleBase" id="RU362110"/>
    </source>
</evidence>
<keyword evidence="5" id="KW-0732">Signal</keyword>
<gene>
    <name evidence="8" type="ORF">ABII15_36950</name>
</gene>
<dbReference type="KEGG" id="stac:ABII15_36950"/>
<accession>A0AAU8J3W8</accession>
<keyword evidence="3 4" id="KW-0326">Glycosidase</keyword>
<dbReference type="SMART" id="SM00640">
    <property type="entry name" value="Glyco_32"/>
    <property type="match status" value="1"/>
</dbReference>
<evidence type="ECO:0000256" key="5">
    <source>
        <dbReference type="SAM" id="SignalP"/>
    </source>
</evidence>
<keyword evidence="2 4" id="KW-0378">Hydrolase</keyword>
<comment type="similarity">
    <text evidence="1 4">Belongs to the glycosyl hydrolase 32 family.</text>
</comment>
<proteinExistence type="inferred from homology"/>
<dbReference type="PANTHER" id="PTHR42800:SF1">
    <property type="entry name" value="EXOINULINASE INUD (AFU_ORTHOLOGUE AFUA_5G00480)"/>
    <property type="match status" value="1"/>
</dbReference>
<evidence type="ECO:0000256" key="2">
    <source>
        <dbReference type="ARBA" id="ARBA00022801"/>
    </source>
</evidence>
<dbReference type="GO" id="GO:0005987">
    <property type="term" value="P:sucrose catabolic process"/>
    <property type="evidence" value="ECO:0007669"/>
    <property type="project" value="TreeGrafter"/>
</dbReference>
<dbReference type="GO" id="GO:0005737">
    <property type="term" value="C:cytoplasm"/>
    <property type="evidence" value="ECO:0007669"/>
    <property type="project" value="TreeGrafter"/>
</dbReference>
<evidence type="ECO:0000259" key="7">
    <source>
        <dbReference type="Pfam" id="PF08244"/>
    </source>
</evidence>
<dbReference type="InterPro" id="IPR001362">
    <property type="entry name" value="Glyco_hydro_32"/>
</dbReference>
<feature type="domain" description="Glycosyl hydrolase family 32 N-terminal" evidence="6">
    <location>
        <begin position="55"/>
        <end position="362"/>
    </location>
</feature>
<evidence type="ECO:0000256" key="3">
    <source>
        <dbReference type="ARBA" id="ARBA00023295"/>
    </source>
</evidence>
<organism evidence="8">
    <name type="scientific">Streptomyces tabacisoli</name>
    <dbReference type="NCBI Taxonomy" id="3156398"/>
    <lineage>
        <taxon>Bacteria</taxon>
        <taxon>Bacillati</taxon>
        <taxon>Actinomycetota</taxon>
        <taxon>Actinomycetes</taxon>
        <taxon>Kitasatosporales</taxon>
        <taxon>Streptomycetaceae</taxon>
        <taxon>Streptomyces</taxon>
    </lineage>
</organism>
<dbReference type="CDD" id="cd18622">
    <property type="entry name" value="GH32_Inu-like"/>
    <property type="match status" value="1"/>
</dbReference>
<dbReference type="Gene3D" id="2.60.120.560">
    <property type="entry name" value="Exo-inulinase, domain 1"/>
    <property type="match status" value="1"/>
</dbReference>
<name>A0AAU8J3W8_9ACTN</name>
<feature type="signal peptide" evidence="5">
    <location>
        <begin position="1"/>
        <end position="35"/>
    </location>
</feature>
<evidence type="ECO:0000259" key="6">
    <source>
        <dbReference type="Pfam" id="PF00251"/>
    </source>
</evidence>
<reference evidence="8" key="1">
    <citation type="submission" date="2024-06" db="EMBL/GenBank/DDBJ databases">
        <title>Streptomyces sp. strain HUAS MG91 genome sequences.</title>
        <authorList>
            <person name="Mo P."/>
        </authorList>
    </citation>
    <scope>NUCLEOTIDE SEQUENCE</scope>
    <source>
        <strain evidence="8">HUAS MG91</strain>
    </source>
</reference>
<dbReference type="InterPro" id="IPR013189">
    <property type="entry name" value="Glyco_hydro_32_C"/>
</dbReference>
<dbReference type="Pfam" id="PF08244">
    <property type="entry name" value="Glyco_hydro_32C"/>
    <property type="match status" value="1"/>
</dbReference>
<sequence>MTPPGPRLNRRALFRTATALGAGAALLPAASPAQAAAPTARKAKQTGAHYRDTYHFTVPDQWKNDPQRPIWIDGEYHYYYLYNPDYLTGGTESGTTWRLATSTDLVAFRDRGVAVPKDTTANGDVWSGCAVVDTGNTAGFGAGAVIVVVTMEPDSTADTQAQYLYYSTDGGRSFTHHGTDPVLPNPGVKDFRDPKVIRDEERGRWVMALAEKTKVGIYHSDDLKSWTYASGFLHDGLGTLECPDLFHITGTGGAATWVLGVSANGKASGLPNTYAYWTGSFDGTAFTPDAADPQWLDHGFDFYGAVTFDKHRADGSVDPAMRYAIGWMNNWDYPNTTPTIDSDGFNGTDSIVREVTLRKDASGTLFLATAPVSALDAHVSKTVDLGDLTVDGQLALSYSGISYELTCEISWAGALTGAGVQLRRSVDGGRHIDAGVYDDFAFVNRRGVPNPDASGKYQESHTPFDARTRSVRLRALVDRTTVEVFFDDGRYVHSMEAFPYLVDTGIALFTTGGAAVFRNTVIREFTV</sequence>
<dbReference type="PROSITE" id="PS51318">
    <property type="entry name" value="TAT"/>
    <property type="match status" value="1"/>
</dbReference>
<dbReference type="SUPFAM" id="SSF75005">
    <property type="entry name" value="Arabinanase/levansucrase/invertase"/>
    <property type="match status" value="1"/>
</dbReference>
<dbReference type="RefSeq" id="WP_353946657.1">
    <property type="nucleotide sequence ID" value="NZ_CP159534.1"/>
</dbReference>
<dbReference type="InterPro" id="IPR013320">
    <property type="entry name" value="ConA-like_dom_sf"/>
</dbReference>
<dbReference type="Gene3D" id="2.115.10.20">
    <property type="entry name" value="Glycosyl hydrolase domain, family 43"/>
    <property type="match status" value="1"/>
</dbReference>
<dbReference type="InterPro" id="IPR006311">
    <property type="entry name" value="TAT_signal"/>
</dbReference>
<protein>
    <submittedName>
        <fullName evidence="8">Glycoside hydrolase family 32 protein</fullName>
    </submittedName>
</protein>
<dbReference type="GO" id="GO:0004575">
    <property type="term" value="F:sucrose alpha-glucosidase activity"/>
    <property type="evidence" value="ECO:0007669"/>
    <property type="project" value="TreeGrafter"/>
</dbReference>
<dbReference type="InterPro" id="IPR013148">
    <property type="entry name" value="Glyco_hydro_32_N"/>
</dbReference>
<feature type="chain" id="PRO_5043694990" evidence="5">
    <location>
        <begin position="36"/>
        <end position="527"/>
    </location>
</feature>
<dbReference type="SUPFAM" id="SSF49899">
    <property type="entry name" value="Concanavalin A-like lectins/glucanases"/>
    <property type="match status" value="1"/>
</dbReference>
<dbReference type="Pfam" id="PF00251">
    <property type="entry name" value="Glyco_hydro_32N"/>
    <property type="match status" value="1"/>
</dbReference>
<dbReference type="AlphaFoldDB" id="A0AAU8J3W8"/>
<evidence type="ECO:0000313" key="8">
    <source>
        <dbReference type="EMBL" id="XCJ75222.1"/>
    </source>
</evidence>
<evidence type="ECO:0000256" key="1">
    <source>
        <dbReference type="ARBA" id="ARBA00009902"/>
    </source>
</evidence>
<dbReference type="InterPro" id="IPR023296">
    <property type="entry name" value="Glyco_hydro_beta-prop_sf"/>
</dbReference>
<dbReference type="EMBL" id="CP159534">
    <property type="protein sequence ID" value="XCJ75222.1"/>
    <property type="molecule type" value="Genomic_DNA"/>
</dbReference>